<dbReference type="Proteomes" id="UP000287651">
    <property type="component" value="Unassembled WGS sequence"/>
</dbReference>
<dbReference type="AlphaFoldDB" id="A0A426XYF4"/>
<protein>
    <submittedName>
        <fullName evidence="1">Uncharacterized protein</fullName>
    </submittedName>
</protein>
<sequence>MMLRFPTASPPPLCSRRCLRPPLSLSAFSFPRPPLLLSLLSLNLYLLLGSKALWIDQIQTNLPSPRRT</sequence>
<reference evidence="1 2" key="1">
    <citation type="journal article" date="2014" name="Agronomy (Basel)">
        <title>A Draft Genome Sequence for Ensete ventricosum, the Drought-Tolerant Tree Against Hunger.</title>
        <authorList>
            <person name="Harrison J."/>
            <person name="Moore K.A."/>
            <person name="Paszkiewicz K."/>
            <person name="Jones T."/>
            <person name="Grant M."/>
            <person name="Ambacheew D."/>
            <person name="Muzemil S."/>
            <person name="Studholme D.J."/>
        </authorList>
    </citation>
    <scope>NUCLEOTIDE SEQUENCE [LARGE SCALE GENOMIC DNA]</scope>
</reference>
<proteinExistence type="predicted"/>
<evidence type="ECO:0000313" key="1">
    <source>
        <dbReference type="EMBL" id="RRT44578.1"/>
    </source>
</evidence>
<comment type="caution">
    <text evidence="1">The sequence shown here is derived from an EMBL/GenBank/DDBJ whole genome shotgun (WGS) entry which is preliminary data.</text>
</comment>
<accession>A0A426XYF4</accession>
<gene>
    <name evidence="1" type="ORF">B296_00055670</name>
</gene>
<organism evidence="1 2">
    <name type="scientific">Ensete ventricosum</name>
    <name type="common">Abyssinian banana</name>
    <name type="synonym">Musa ensete</name>
    <dbReference type="NCBI Taxonomy" id="4639"/>
    <lineage>
        <taxon>Eukaryota</taxon>
        <taxon>Viridiplantae</taxon>
        <taxon>Streptophyta</taxon>
        <taxon>Embryophyta</taxon>
        <taxon>Tracheophyta</taxon>
        <taxon>Spermatophyta</taxon>
        <taxon>Magnoliopsida</taxon>
        <taxon>Liliopsida</taxon>
        <taxon>Zingiberales</taxon>
        <taxon>Musaceae</taxon>
        <taxon>Ensete</taxon>
    </lineage>
</organism>
<name>A0A426XYF4_ENSVE</name>
<evidence type="ECO:0000313" key="2">
    <source>
        <dbReference type="Proteomes" id="UP000287651"/>
    </source>
</evidence>
<dbReference type="EMBL" id="AMZH03016382">
    <property type="protein sequence ID" value="RRT44578.1"/>
    <property type="molecule type" value="Genomic_DNA"/>
</dbReference>